<evidence type="ECO:0000313" key="3">
    <source>
        <dbReference type="Proteomes" id="UP000031575"/>
    </source>
</evidence>
<protein>
    <submittedName>
        <fullName evidence="2">Uncharacterized protein</fullName>
    </submittedName>
</protein>
<dbReference type="Proteomes" id="UP000031575">
    <property type="component" value="Unassembled WGS sequence"/>
</dbReference>
<feature type="compositionally biased region" description="Basic residues" evidence="1">
    <location>
        <begin position="79"/>
        <end position="92"/>
    </location>
</feature>
<keyword evidence="3" id="KW-1185">Reference proteome</keyword>
<comment type="caution">
    <text evidence="2">The sequence shown here is derived from an EMBL/GenBank/DDBJ whole genome shotgun (WGS) entry which is preliminary data.</text>
</comment>
<dbReference type="GeneID" id="63681937"/>
<accession>A0A0C2IB49</accession>
<name>A0A0C2IB49_9PEZI</name>
<feature type="region of interest" description="Disordered" evidence="1">
    <location>
        <begin position="72"/>
        <end position="149"/>
    </location>
</feature>
<dbReference type="VEuPathDB" id="FungiDB:SPBR_08890"/>
<evidence type="ECO:0000256" key="1">
    <source>
        <dbReference type="SAM" id="MobiDB-lite"/>
    </source>
</evidence>
<feature type="region of interest" description="Disordered" evidence="1">
    <location>
        <begin position="369"/>
        <end position="417"/>
    </location>
</feature>
<dbReference type="AlphaFoldDB" id="A0A0C2IB49"/>
<feature type="compositionally biased region" description="Low complexity" evidence="1">
    <location>
        <begin position="369"/>
        <end position="379"/>
    </location>
</feature>
<dbReference type="OrthoDB" id="10575368at2759"/>
<sequence length="417" mass="42350">MPPLKADGVSASAQRVAGLSDREKTILLTAWTCVARVPDLDLDKLCADCDLSNRSNAGRVWLNLKQKLGIDSQDATPKRSGRGGRNRKRKRAGSPTKGTPAAQDMKDGKQDMGGVVSPLTVGDHTGDGSIGSGDGSSKGRATRLPAGAGHQPVAGSDFRMGHGSAFAPFSVLPSPTKFNSVTAATASFAGRGAISAAGQRGAGVPTGSVQQMSMSPFGTPGGFQAPARNVRAIMAAVSRLPGFGNYSAGATQANSAPVTPAKAIVLPSATAVFACPSTVPCMPAVPFVHAIPTAGKDTHRHKLPTTCRVPKTPGTARANTFQCPAGRNGKKPVAQQLLPRTPEAKPHPACEAKDIVALIKEIKATAGRVATAAADTAAAPSFGEGNDDDDDVDRPATSGGVRLVAKNDDGGVGGGSD</sequence>
<gene>
    <name evidence="2" type="ORF">SPBR_08890</name>
</gene>
<evidence type="ECO:0000313" key="2">
    <source>
        <dbReference type="EMBL" id="KIH86476.1"/>
    </source>
</evidence>
<dbReference type="EMBL" id="AWTV01000011">
    <property type="protein sequence ID" value="KIH86476.1"/>
    <property type="molecule type" value="Genomic_DNA"/>
</dbReference>
<proteinExistence type="predicted"/>
<dbReference type="RefSeq" id="XP_040614486.1">
    <property type="nucleotide sequence ID" value="XM_040767016.1"/>
</dbReference>
<dbReference type="HOGENOM" id="CLU_659182_0_0_1"/>
<reference evidence="2 3" key="1">
    <citation type="journal article" date="2014" name="BMC Genomics">
        <title>Comparative genomics of the major fungal agents of human and animal Sporotrichosis: Sporothrix schenckii and Sporothrix brasiliensis.</title>
        <authorList>
            <person name="Teixeira M.M."/>
            <person name="de Almeida L.G."/>
            <person name="Kubitschek-Barreira P."/>
            <person name="Alves F.L."/>
            <person name="Kioshima E.S."/>
            <person name="Abadio A.K."/>
            <person name="Fernandes L."/>
            <person name="Derengowski L.S."/>
            <person name="Ferreira K.S."/>
            <person name="Souza R.C."/>
            <person name="Ruiz J.C."/>
            <person name="de Andrade N.C."/>
            <person name="Paes H.C."/>
            <person name="Nicola A.M."/>
            <person name="Albuquerque P."/>
            <person name="Gerber A.L."/>
            <person name="Martins V.P."/>
            <person name="Peconick L.D."/>
            <person name="Neto A.V."/>
            <person name="Chaucanez C.B."/>
            <person name="Silva P.A."/>
            <person name="Cunha O.L."/>
            <person name="de Oliveira F.F."/>
            <person name="dos Santos T.C."/>
            <person name="Barros A.L."/>
            <person name="Soares M.A."/>
            <person name="de Oliveira L.M."/>
            <person name="Marini M.M."/>
            <person name="Villalobos-Duno H."/>
            <person name="Cunha M.M."/>
            <person name="de Hoog S."/>
            <person name="da Silveira J.F."/>
            <person name="Henrissat B."/>
            <person name="Nino-Vega G.A."/>
            <person name="Cisalpino P.S."/>
            <person name="Mora-Montes H.M."/>
            <person name="Almeida S.R."/>
            <person name="Stajich J.E."/>
            <person name="Lopes-Bezerra L.M."/>
            <person name="Vasconcelos A.T."/>
            <person name="Felipe M.S."/>
        </authorList>
    </citation>
    <scope>NUCLEOTIDE SEQUENCE [LARGE SCALE GENOMIC DNA]</scope>
    <source>
        <strain evidence="2 3">5110</strain>
    </source>
</reference>
<organism evidence="2 3">
    <name type="scientific">Sporothrix brasiliensis 5110</name>
    <dbReference type="NCBI Taxonomy" id="1398154"/>
    <lineage>
        <taxon>Eukaryota</taxon>
        <taxon>Fungi</taxon>
        <taxon>Dikarya</taxon>
        <taxon>Ascomycota</taxon>
        <taxon>Pezizomycotina</taxon>
        <taxon>Sordariomycetes</taxon>
        <taxon>Sordariomycetidae</taxon>
        <taxon>Ophiostomatales</taxon>
        <taxon>Ophiostomataceae</taxon>
        <taxon>Sporothrix</taxon>
    </lineage>
</organism>